<evidence type="ECO:0000313" key="2">
    <source>
        <dbReference type="Proteomes" id="UP001189429"/>
    </source>
</evidence>
<dbReference type="Proteomes" id="UP001189429">
    <property type="component" value="Unassembled WGS sequence"/>
</dbReference>
<protein>
    <submittedName>
        <fullName evidence="1">Uncharacterized protein</fullName>
    </submittedName>
</protein>
<organism evidence="1 2">
    <name type="scientific">Prorocentrum cordatum</name>
    <dbReference type="NCBI Taxonomy" id="2364126"/>
    <lineage>
        <taxon>Eukaryota</taxon>
        <taxon>Sar</taxon>
        <taxon>Alveolata</taxon>
        <taxon>Dinophyceae</taxon>
        <taxon>Prorocentrales</taxon>
        <taxon>Prorocentraceae</taxon>
        <taxon>Prorocentrum</taxon>
    </lineage>
</organism>
<proteinExistence type="predicted"/>
<dbReference type="EMBL" id="CAUYUJ010001722">
    <property type="protein sequence ID" value="CAK0797284.1"/>
    <property type="molecule type" value="Genomic_DNA"/>
</dbReference>
<evidence type="ECO:0000313" key="1">
    <source>
        <dbReference type="EMBL" id="CAK0797284.1"/>
    </source>
</evidence>
<keyword evidence="2" id="KW-1185">Reference proteome</keyword>
<sequence length="71" mass="8039">MRLSILPRTGDLGGRLVVRNTFLHFQEQESRKTCAADCCAPRRRRQRCCPRHPGCSAANRRRPRGPSLAPP</sequence>
<comment type="caution">
    <text evidence="1">The sequence shown here is derived from an EMBL/GenBank/DDBJ whole genome shotgun (WGS) entry which is preliminary data.</text>
</comment>
<gene>
    <name evidence="1" type="ORF">PCOR1329_LOCUS6420</name>
</gene>
<accession>A0ABN9PVJ3</accession>
<name>A0ABN9PVJ3_9DINO</name>
<reference evidence="1" key="1">
    <citation type="submission" date="2023-10" db="EMBL/GenBank/DDBJ databases">
        <authorList>
            <person name="Chen Y."/>
            <person name="Shah S."/>
            <person name="Dougan E. K."/>
            <person name="Thang M."/>
            <person name="Chan C."/>
        </authorList>
    </citation>
    <scope>NUCLEOTIDE SEQUENCE [LARGE SCALE GENOMIC DNA]</scope>
</reference>